<keyword evidence="7" id="KW-1185">Reference proteome</keyword>
<keyword evidence="5" id="KW-0653">Protein transport</keyword>
<dbReference type="Proteomes" id="UP000053947">
    <property type="component" value="Unassembled WGS sequence"/>
</dbReference>
<dbReference type="GO" id="GO:0065002">
    <property type="term" value="P:intracellular protein transmembrane transport"/>
    <property type="evidence" value="ECO:0007669"/>
    <property type="project" value="TreeGrafter"/>
</dbReference>
<feature type="transmembrane region" description="Helical" evidence="5">
    <location>
        <begin position="217"/>
        <end position="234"/>
    </location>
</feature>
<feature type="transmembrane region" description="Helical" evidence="5">
    <location>
        <begin position="107"/>
        <end position="138"/>
    </location>
</feature>
<name>A0A0W0GGE7_9CHLR</name>
<dbReference type="PROSITE" id="PS01218">
    <property type="entry name" value="TATC"/>
    <property type="match status" value="1"/>
</dbReference>
<dbReference type="InterPro" id="IPR019820">
    <property type="entry name" value="Sec-indep_translocase_CS"/>
</dbReference>
<feature type="transmembrane region" description="Helical" evidence="5">
    <location>
        <begin position="158"/>
        <end position="183"/>
    </location>
</feature>
<evidence type="ECO:0000256" key="3">
    <source>
        <dbReference type="ARBA" id="ARBA00022989"/>
    </source>
</evidence>
<comment type="function">
    <text evidence="5">Part of the twin-arginine translocation (Tat) system that transports large folded proteins containing a characteristic twin-arginine motif in their signal peptide across membranes.</text>
</comment>
<keyword evidence="5" id="KW-0811">Translocation</keyword>
<dbReference type="NCBIfam" id="TIGR00945">
    <property type="entry name" value="tatC"/>
    <property type="match status" value="1"/>
</dbReference>
<proteinExistence type="inferred from homology"/>
<evidence type="ECO:0000256" key="4">
    <source>
        <dbReference type="ARBA" id="ARBA00023136"/>
    </source>
</evidence>
<dbReference type="GO" id="GO:0033281">
    <property type="term" value="C:TAT protein transport complex"/>
    <property type="evidence" value="ECO:0007669"/>
    <property type="project" value="UniProtKB-UniRule"/>
</dbReference>
<sequence>MINANEKRLPITEHFTEMRQRFLRSILGIVAGTLIAMFFGDQIIEILLAPVPDTLRPNVQAIDTLEYLSVYFRTALTAGLVLSMPWLLYQFFAFLMPAFTPREKRAILVGFPFIVGLFLAGVAFAYFLALPITIQFLFEFGSDVVNVAPRISTYIDLVLRLLVAIGLAFEMPVILGALSVAGIVTSKWLAGKRKIWFVLAFVISAFITPTLDPITQSLIAAPLIVLYEISIWLTRLIGRRKPSSVPAVA</sequence>
<dbReference type="STRING" id="1217799.DEALK_04860"/>
<protein>
    <recommendedName>
        <fullName evidence="5">Sec-independent protein translocase protein TatC</fullName>
    </recommendedName>
</protein>
<dbReference type="EMBL" id="LFDV01000002">
    <property type="protein sequence ID" value="KTB47641.1"/>
    <property type="molecule type" value="Genomic_DNA"/>
</dbReference>
<keyword evidence="2 5" id="KW-0812">Transmembrane</keyword>
<dbReference type="RefSeq" id="WP_058438348.1">
    <property type="nucleotide sequence ID" value="NZ_KQ758903.1"/>
</dbReference>
<evidence type="ECO:0000256" key="2">
    <source>
        <dbReference type="ARBA" id="ARBA00022692"/>
    </source>
</evidence>
<keyword evidence="5" id="KW-0813">Transport</keyword>
<dbReference type="OrthoDB" id="9777044at2"/>
<dbReference type="PANTHER" id="PTHR30371">
    <property type="entry name" value="SEC-INDEPENDENT PROTEIN TRANSLOCASE PROTEIN TATC"/>
    <property type="match status" value="1"/>
</dbReference>
<dbReference type="PANTHER" id="PTHR30371:SF0">
    <property type="entry name" value="SEC-INDEPENDENT PROTEIN TRANSLOCASE PROTEIN TATC, CHLOROPLASTIC-RELATED"/>
    <property type="match status" value="1"/>
</dbReference>
<dbReference type="GO" id="GO:0009977">
    <property type="term" value="F:proton motive force dependent protein transmembrane transporter activity"/>
    <property type="evidence" value="ECO:0007669"/>
    <property type="project" value="TreeGrafter"/>
</dbReference>
<dbReference type="AlphaFoldDB" id="A0A0W0GGE7"/>
<organism evidence="6 7">
    <name type="scientific">Dehalogenimonas alkenigignens</name>
    <dbReference type="NCBI Taxonomy" id="1217799"/>
    <lineage>
        <taxon>Bacteria</taxon>
        <taxon>Bacillati</taxon>
        <taxon>Chloroflexota</taxon>
        <taxon>Dehalococcoidia</taxon>
        <taxon>Dehalococcoidales</taxon>
        <taxon>Dehalococcoidaceae</taxon>
        <taxon>Dehalogenimonas</taxon>
    </lineage>
</organism>
<feature type="transmembrane region" description="Helical" evidence="5">
    <location>
        <begin position="195"/>
        <end position="211"/>
    </location>
</feature>
<evidence type="ECO:0000313" key="7">
    <source>
        <dbReference type="Proteomes" id="UP000053947"/>
    </source>
</evidence>
<evidence type="ECO:0000256" key="5">
    <source>
        <dbReference type="HAMAP-Rule" id="MF_00902"/>
    </source>
</evidence>
<evidence type="ECO:0000256" key="1">
    <source>
        <dbReference type="ARBA" id="ARBA00004141"/>
    </source>
</evidence>
<comment type="similarity">
    <text evidence="5">Belongs to the TatC family.</text>
</comment>
<comment type="caution">
    <text evidence="6">The sequence shown here is derived from an EMBL/GenBank/DDBJ whole genome shotgun (WGS) entry which is preliminary data.</text>
</comment>
<feature type="transmembrane region" description="Helical" evidence="5">
    <location>
        <begin position="26"/>
        <end position="50"/>
    </location>
</feature>
<keyword evidence="3 5" id="KW-1133">Transmembrane helix</keyword>
<keyword evidence="4 5" id="KW-0472">Membrane</keyword>
<comment type="subcellular location">
    <subcellularLocation>
        <location evidence="5">Cell membrane</location>
        <topology evidence="5">Multi-pass membrane protein</topology>
    </subcellularLocation>
    <subcellularLocation>
        <location evidence="1">Membrane</location>
        <topology evidence="1">Multi-pass membrane protein</topology>
    </subcellularLocation>
</comment>
<dbReference type="GO" id="GO:0043953">
    <property type="term" value="P:protein transport by the Tat complex"/>
    <property type="evidence" value="ECO:0007669"/>
    <property type="project" value="UniProtKB-UniRule"/>
</dbReference>
<dbReference type="HAMAP" id="MF_00902">
    <property type="entry name" value="TatC"/>
    <property type="match status" value="1"/>
</dbReference>
<feature type="transmembrane region" description="Helical" evidence="5">
    <location>
        <begin position="70"/>
        <end position="95"/>
    </location>
</feature>
<accession>A0A0W0GGE7</accession>
<keyword evidence="5" id="KW-1003">Cell membrane</keyword>
<reference evidence="6 7" key="1">
    <citation type="submission" date="2015-06" db="EMBL/GenBank/DDBJ databases">
        <title>Genome sequence of the organohalide-respiring Dehalogenimonas alkenigignens type strain (IP3-3T).</title>
        <authorList>
            <person name="Key T.A."/>
            <person name="Richmond D.P."/>
            <person name="Bowman K.S."/>
            <person name="Cho Y.-J."/>
            <person name="Chun J."/>
            <person name="da Costa M.S."/>
            <person name="Rainey F.A."/>
            <person name="Moe W.M."/>
        </authorList>
    </citation>
    <scope>NUCLEOTIDE SEQUENCE [LARGE SCALE GENOMIC DNA]</scope>
    <source>
        <strain evidence="6 7">IP3-3</strain>
    </source>
</reference>
<dbReference type="PRINTS" id="PR01840">
    <property type="entry name" value="TATCFAMILY"/>
</dbReference>
<dbReference type="Pfam" id="PF00902">
    <property type="entry name" value="TatC"/>
    <property type="match status" value="1"/>
</dbReference>
<dbReference type="PATRIC" id="fig|1217799.6.peg.503"/>
<evidence type="ECO:0000313" key="6">
    <source>
        <dbReference type="EMBL" id="KTB47641.1"/>
    </source>
</evidence>
<gene>
    <name evidence="5" type="primary">tatC</name>
    <name evidence="6" type="ORF">DEALK_04860</name>
</gene>
<dbReference type="InterPro" id="IPR002033">
    <property type="entry name" value="TatC"/>
</dbReference>
<comment type="subunit">
    <text evidence="5">Forms a complex with TatA.</text>
</comment>